<dbReference type="GO" id="GO:0030170">
    <property type="term" value="F:pyridoxal phosphate binding"/>
    <property type="evidence" value="ECO:0007669"/>
    <property type="project" value="InterPro"/>
</dbReference>
<dbReference type="SUPFAM" id="SSF53686">
    <property type="entry name" value="Tryptophan synthase beta subunit-like PLP-dependent enzymes"/>
    <property type="match status" value="1"/>
</dbReference>
<dbReference type="AlphaFoldDB" id="A0A0P1GSZ4"/>
<dbReference type="NCBIfam" id="NF006058">
    <property type="entry name" value="PRK08206.1"/>
    <property type="match status" value="1"/>
</dbReference>
<dbReference type="STRING" id="340021.TM5383_03223"/>
<dbReference type="InterPro" id="IPR036052">
    <property type="entry name" value="TrpB-like_PALP_sf"/>
</dbReference>
<comment type="cofactor">
    <cofactor evidence="1">
        <name>pyridoxal 5'-phosphate</name>
        <dbReference type="ChEBI" id="CHEBI:597326"/>
    </cofactor>
</comment>
<evidence type="ECO:0000259" key="3">
    <source>
        <dbReference type="Pfam" id="PF00291"/>
    </source>
</evidence>
<keyword evidence="5" id="KW-1185">Reference proteome</keyword>
<dbReference type="GO" id="GO:0008838">
    <property type="term" value="F:diaminopropionate ammonia-lyase activity"/>
    <property type="evidence" value="ECO:0007669"/>
    <property type="project" value="UniProtKB-EC"/>
</dbReference>
<dbReference type="InterPro" id="IPR010081">
    <property type="entry name" value="DiNH2opropionate_NH3_lyase"/>
</dbReference>
<accession>A0A0P1GSZ4</accession>
<protein>
    <submittedName>
        <fullName evidence="4">Putative diaminopropionate ammonia-lyase</fullName>
        <ecNumber evidence="4">4.3.1.15</ecNumber>
    </submittedName>
</protein>
<evidence type="ECO:0000313" key="4">
    <source>
        <dbReference type="EMBL" id="CUH85980.1"/>
    </source>
</evidence>
<dbReference type="PANTHER" id="PTHR42937">
    <property type="match status" value="1"/>
</dbReference>
<dbReference type="PANTHER" id="PTHR42937:SF1">
    <property type="entry name" value="DIAMINOPROPIONATE AMMONIA-LYASE"/>
    <property type="match status" value="1"/>
</dbReference>
<sequence>MQTQFISVFAAANIQHVAGAPHAGRAAFEVLSEQDFDRAVGEITSWQGYAATPLVSLAGLADQIGVGRIDYKHEGPRFGLGSFKALGGAYAAMRVLQRELTARLGHEVSLSDIRDGRYSAECAQITLVSATDGNHGRSLAWGCQRVGAPCRIYIHAEVSEGRAEAMRALGADVVRISGDYDASVDLAKSEAAANGWFVVSDTSWPGYSEPPRDVMAGYGVMTREACDAMAKPPTHVFLQGGVGGLAASVAAALRQYYGADAPRVIIVEPELAACLYESAQSGTATTVAIAEETIMAGLSCGEPSEMAWQILHEEAADFLTIPDSIVAPTVRLLARRYTGDPLVEAGESAVAGLAALIAARQSPDLSQALGLDGASRVLLIGSEGVTDPDIFAAIMAEAEAEHV</sequence>
<keyword evidence="4" id="KW-0456">Lyase</keyword>
<evidence type="ECO:0000256" key="2">
    <source>
        <dbReference type="ARBA" id="ARBA00022898"/>
    </source>
</evidence>
<dbReference type="CDD" id="cd00640">
    <property type="entry name" value="Trp-synth-beta_II"/>
    <property type="match status" value="1"/>
</dbReference>
<gene>
    <name evidence="4" type="primary">ygeX</name>
    <name evidence="4" type="ORF">TM5383_03223</name>
</gene>
<reference evidence="4 5" key="1">
    <citation type="submission" date="2015-09" db="EMBL/GenBank/DDBJ databases">
        <authorList>
            <consortium name="Swine Surveillance"/>
        </authorList>
    </citation>
    <scope>NUCLEOTIDE SEQUENCE [LARGE SCALE GENOMIC DNA]</scope>
    <source>
        <strain evidence="4 5">CECT 8383</strain>
    </source>
</reference>
<dbReference type="Proteomes" id="UP000051681">
    <property type="component" value="Unassembled WGS sequence"/>
</dbReference>
<proteinExistence type="predicted"/>
<name>A0A0P1GSZ4_9RHOB</name>
<organism evidence="4 5">
    <name type="scientific">Thalassovita mediterranea</name>
    <dbReference type="NCBI Taxonomy" id="340021"/>
    <lineage>
        <taxon>Bacteria</taxon>
        <taxon>Pseudomonadati</taxon>
        <taxon>Pseudomonadota</taxon>
        <taxon>Alphaproteobacteria</taxon>
        <taxon>Rhodobacterales</taxon>
        <taxon>Roseobacteraceae</taxon>
        <taxon>Thalassovita</taxon>
    </lineage>
</organism>
<dbReference type="NCBIfam" id="TIGR01747">
    <property type="entry name" value="diampropi_NH3ly"/>
    <property type="match status" value="1"/>
</dbReference>
<dbReference type="EMBL" id="CYSF01000018">
    <property type="protein sequence ID" value="CUH85980.1"/>
    <property type="molecule type" value="Genomic_DNA"/>
</dbReference>
<feature type="domain" description="Tryptophan synthase beta chain-like PALP" evidence="3">
    <location>
        <begin position="47"/>
        <end position="367"/>
    </location>
</feature>
<dbReference type="RefSeq" id="WP_058320022.1">
    <property type="nucleotide sequence ID" value="NZ_CYSF01000018.1"/>
</dbReference>
<dbReference type="Pfam" id="PF00291">
    <property type="entry name" value="PALP"/>
    <property type="match status" value="1"/>
</dbReference>
<evidence type="ECO:0000256" key="1">
    <source>
        <dbReference type="ARBA" id="ARBA00001933"/>
    </source>
</evidence>
<dbReference type="Gene3D" id="3.40.50.1100">
    <property type="match status" value="3"/>
</dbReference>
<dbReference type="EC" id="4.3.1.15" evidence="4"/>
<evidence type="ECO:0000313" key="5">
    <source>
        <dbReference type="Proteomes" id="UP000051681"/>
    </source>
</evidence>
<dbReference type="InterPro" id="IPR001926">
    <property type="entry name" value="TrpB-like_PALP"/>
</dbReference>
<dbReference type="OrthoDB" id="34584at2"/>
<keyword evidence="2" id="KW-0663">Pyridoxal phosphate</keyword>